<feature type="domain" description="DUF397" evidence="1">
    <location>
        <begin position="4"/>
        <end position="55"/>
    </location>
</feature>
<dbReference type="RefSeq" id="WP_165300490.1">
    <property type="nucleotide sequence ID" value="NZ_JAAKZZ010000237.1"/>
</dbReference>
<evidence type="ECO:0000313" key="3">
    <source>
        <dbReference type="Proteomes" id="UP000477722"/>
    </source>
</evidence>
<dbReference type="Pfam" id="PF04149">
    <property type="entry name" value="DUF397"/>
    <property type="match status" value="1"/>
</dbReference>
<reference evidence="2 3" key="1">
    <citation type="submission" date="2020-02" db="EMBL/GenBank/DDBJ databases">
        <title>Whole-genome analyses of novel actinobacteria.</title>
        <authorList>
            <person name="Sahin N."/>
            <person name="Tatar D."/>
        </authorList>
    </citation>
    <scope>NUCLEOTIDE SEQUENCE [LARGE SCALE GENOMIC DNA]</scope>
    <source>
        <strain evidence="2 3">SB3404</strain>
    </source>
</reference>
<evidence type="ECO:0000259" key="1">
    <source>
        <dbReference type="Pfam" id="PF04149"/>
    </source>
</evidence>
<proteinExistence type="predicted"/>
<accession>A0A6G4X1V7</accession>
<gene>
    <name evidence="2" type="ORF">G5C65_21260</name>
</gene>
<organism evidence="2 3">
    <name type="scientific">Streptomyces boncukensis</name>
    <dbReference type="NCBI Taxonomy" id="2711219"/>
    <lineage>
        <taxon>Bacteria</taxon>
        <taxon>Bacillati</taxon>
        <taxon>Actinomycetota</taxon>
        <taxon>Actinomycetes</taxon>
        <taxon>Kitasatosporales</taxon>
        <taxon>Streptomycetaceae</taxon>
        <taxon>Streptomyces</taxon>
    </lineage>
</organism>
<evidence type="ECO:0000313" key="2">
    <source>
        <dbReference type="EMBL" id="NGO70837.1"/>
    </source>
</evidence>
<comment type="caution">
    <text evidence="2">The sequence shown here is derived from an EMBL/GenBank/DDBJ whole genome shotgun (WGS) entry which is preliminary data.</text>
</comment>
<name>A0A6G4X1V7_9ACTN</name>
<dbReference type="InterPro" id="IPR007278">
    <property type="entry name" value="DUF397"/>
</dbReference>
<dbReference type="Proteomes" id="UP000477722">
    <property type="component" value="Unassembled WGS sequence"/>
</dbReference>
<dbReference type="AlphaFoldDB" id="A0A6G4X1V7"/>
<dbReference type="EMBL" id="JAAKZZ010000237">
    <property type="protein sequence ID" value="NGO70837.1"/>
    <property type="molecule type" value="Genomic_DNA"/>
</dbReference>
<keyword evidence="3" id="KW-1185">Reference proteome</keyword>
<sequence length="68" mass="7369">MEPQWRKSSFSEQSGGDCIELAAHEDGVLLRESDDSGVIALIPAARLGALLSRIKSGHMPFCPSDTKR</sequence>
<protein>
    <submittedName>
        <fullName evidence="2">DUF397 domain-containing protein</fullName>
    </submittedName>
</protein>